<evidence type="ECO:0000256" key="6">
    <source>
        <dbReference type="PROSITE-ProRule" id="PRU00169"/>
    </source>
</evidence>
<dbReference type="GO" id="GO:0032993">
    <property type="term" value="C:protein-DNA complex"/>
    <property type="evidence" value="ECO:0007669"/>
    <property type="project" value="TreeGrafter"/>
</dbReference>
<keyword evidence="4 7" id="KW-0238">DNA-binding</keyword>
<dbReference type="InterPro" id="IPR039420">
    <property type="entry name" value="WalR-like"/>
</dbReference>
<dbReference type="PROSITE" id="PS51755">
    <property type="entry name" value="OMPR_PHOB"/>
    <property type="match status" value="1"/>
</dbReference>
<dbReference type="InterPro" id="IPR011006">
    <property type="entry name" value="CheY-like_superfamily"/>
</dbReference>
<dbReference type="CDD" id="cd00383">
    <property type="entry name" value="trans_reg_C"/>
    <property type="match status" value="1"/>
</dbReference>
<dbReference type="Proteomes" id="UP000612361">
    <property type="component" value="Unassembled WGS sequence"/>
</dbReference>
<evidence type="ECO:0000256" key="4">
    <source>
        <dbReference type="ARBA" id="ARBA00023125"/>
    </source>
</evidence>
<keyword evidence="1 6" id="KW-0597">Phosphoprotein</keyword>
<evidence type="ECO:0000256" key="2">
    <source>
        <dbReference type="ARBA" id="ARBA00023012"/>
    </source>
</evidence>
<organism evidence="10 11">
    <name type="scientific">Undibacterium rugosum</name>
    <dbReference type="NCBI Taxonomy" id="2762291"/>
    <lineage>
        <taxon>Bacteria</taxon>
        <taxon>Pseudomonadati</taxon>
        <taxon>Pseudomonadota</taxon>
        <taxon>Betaproteobacteria</taxon>
        <taxon>Burkholderiales</taxon>
        <taxon>Oxalobacteraceae</taxon>
        <taxon>Undibacterium</taxon>
    </lineage>
</organism>
<evidence type="ECO:0000313" key="10">
    <source>
        <dbReference type="EMBL" id="MBC3936859.1"/>
    </source>
</evidence>
<dbReference type="PANTHER" id="PTHR48111:SF1">
    <property type="entry name" value="TWO-COMPONENT RESPONSE REGULATOR ORR33"/>
    <property type="match status" value="1"/>
</dbReference>
<dbReference type="Pfam" id="PF00072">
    <property type="entry name" value="Response_reg"/>
    <property type="match status" value="1"/>
</dbReference>
<dbReference type="AlphaFoldDB" id="A0A923KU93"/>
<name>A0A923KU93_9BURK</name>
<dbReference type="Gene3D" id="3.40.50.2300">
    <property type="match status" value="1"/>
</dbReference>
<evidence type="ECO:0000256" key="3">
    <source>
        <dbReference type="ARBA" id="ARBA00023015"/>
    </source>
</evidence>
<dbReference type="Gene3D" id="6.10.250.690">
    <property type="match status" value="1"/>
</dbReference>
<dbReference type="CDD" id="cd17624">
    <property type="entry name" value="REC_OmpR_PmrA-like"/>
    <property type="match status" value="1"/>
</dbReference>
<dbReference type="SUPFAM" id="SSF52172">
    <property type="entry name" value="CheY-like"/>
    <property type="match status" value="1"/>
</dbReference>
<feature type="modified residue" description="4-aspartylphosphate" evidence="6">
    <location>
        <position position="51"/>
    </location>
</feature>
<dbReference type="Gene3D" id="1.10.10.10">
    <property type="entry name" value="Winged helix-like DNA-binding domain superfamily/Winged helix DNA-binding domain"/>
    <property type="match status" value="1"/>
</dbReference>
<dbReference type="SMART" id="SM00862">
    <property type="entry name" value="Trans_reg_C"/>
    <property type="match status" value="1"/>
</dbReference>
<accession>A0A923KU93</accession>
<reference evidence="10" key="1">
    <citation type="submission" date="2020-08" db="EMBL/GenBank/DDBJ databases">
        <title>Novel species isolated from subtropical streams in China.</title>
        <authorList>
            <person name="Lu H."/>
        </authorList>
    </citation>
    <scope>NUCLEOTIDE SEQUENCE</scope>
    <source>
        <strain evidence="10">CY7W</strain>
    </source>
</reference>
<dbReference type="InterPro" id="IPR036388">
    <property type="entry name" value="WH-like_DNA-bd_sf"/>
</dbReference>
<dbReference type="PANTHER" id="PTHR48111">
    <property type="entry name" value="REGULATOR OF RPOS"/>
    <property type="match status" value="1"/>
</dbReference>
<feature type="DNA-binding region" description="OmpR/PhoB-type" evidence="7">
    <location>
        <begin position="123"/>
        <end position="219"/>
    </location>
</feature>
<feature type="domain" description="OmpR/PhoB-type" evidence="9">
    <location>
        <begin position="123"/>
        <end position="219"/>
    </location>
</feature>
<dbReference type="EMBL" id="JACOGG010000022">
    <property type="protein sequence ID" value="MBC3936859.1"/>
    <property type="molecule type" value="Genomic_DNA"/>
</dbReference>
<dbReference type="SMART" id="SM00448">
    <property type="entry name" value="REC"/>
    <property type="match status" value="1"/>
</dbReference>
<gene>
    <name evidence="10" type="ORF">H8K47_15955</name>
</gene>
<comment type="caution">
    <text evidence="10">The sequence shown here is derived from an EMBL/GenBank/DDBJ whole genome shotgun (WGS) entry which is preliminary data.</text>
</comment>
<feature type="domain" description="Response regulatory" evidence="8">
    <location>
        <begin position="2"/>
        <end position="116"/>
    </location>
</feature>
<dbReference type="PROSITE" id="PS50110">
    <property type="entry name" value="RESPONSE_REGULATORY"/>
    <property type="match status" value="1"/>
</dbReference>
<dbReference type="InterPro" id="IPR001867">
    <property type="entry name" value="OmpR/PhoB-type_DNA-bd"/>
</dbReference>
<keyword evidence="2" id="KW-0902">Two-component regulatory system</keyword>
<dbReference type="GO" id="GO:0005829">
    <property type="term" value="C:cytosol"/>
    <property type="evidence" value="ECO:0007669"/>
    <property type="project" value="TreeGrafter"/>
</dbReference>
<dbReference type="SUPFAM" id="SSF46894">
    <property type="entry name" value="C-terminal effector domain of the bipartite response regulators"/>
    <property type="match status" value="1"/>
</dbReference>
<evidence type="ECO:0000256" key="5">
    <source>
        <dbReference type="ARBA" id="ARBA00023163"/>
    </source>
</evidence>
<dbReference type="GO" id="GO:0000976">
    <property type="term" value="F:transcription cis-regulatory region binding"/>
    <property type="evidence" value="ECO:0007669"/>
    <property type="project" value="TreeGrafter"/>
</dbReference>
<evidence type="ECO:0000256" key="7">
    <source>
        <dbReference type="PROSITE-ProRule" id="PRU01091"/>
    </source>
</evidence>
<evidence type="ECO:0000259" key="8">
    <source>
        <dbReference type="PROSITE" id="PS50110"/>
    </source>
</evidence>
<proteinExistence type="predicted"/>
<dbReference type="InterPro" id="IPR016032">
    <property type="entry name" value="Sig_transdc_resp-reg_C-effctor"/>
</dbReference>
<dbReference type="InterPro" id="IPR001789">
    <property type="entry name" value="Sig_transdc_resp-reg_receiver"/>
</dbReference>
<keyword evidence="11" id="KW-1185">Reference proteome</keyword>
<keyword evidence="3" id="KW-0805">Transcription regulation</keyword>
<dbReference type="Pfam" id="PF00486">
    <property type="entry name" value="Trans_reg_C"/>
    <property type="match status" value="1"/>
</dbReference>
<protein>
    <submittedName>
        <fullName evidence="10">Response regulator transcription factor</fullName>
    </submittedName>
</protein>
<dbReference type="RefSeq" id="WP_186882390.1">
    <property type="nucleotide sequence ID" value="NZ_JACOGG010000022.1"/>
</dbReference>
<dbReference type="FunFam" id="3.40.50.2300:FF:000002">
    <property type="entry name" value="DNA-binding response regulator PhoP"/>
    <property type="match status" value="1"/>
</dbReference>
<evidence type="ECO:0000256" key="1">
    <source>
        <dbReference type="ARBA" id="ARBA00022553"/>
    </source>
</evidence>
<dbReference type="GO" id="GO:0000156">
    <property type="term" value="F:phosphorelay response regulator activity"/>
    <property type="evidence" value="ECO:0007669"/>
    <property type="project" value="TreeGrafter"/>
</dbReference>
<evidence type="ECO:0000259" key="9">
    <source>
        <dbReference type="PROSITE" id="PS51755"/>
    </source>
</evidence>
<dbReference type="GO" id="GO:0006355">
    <property type="term" value="P:regulation of DNA-templated transcription"/>
    <property type="evidence" value="ECO:0007669"/>
    <property type="project" value="InterPro"/>
</dbReference>
<keyword evidence="5" id="KW-0804">Transcription</keyword>
<evidence type="ECO:0000313" key="11">
    <source>
        <dbReference type="Proteomes" id="UP000612361"/>
    </source>
</evidence>
<sequence>MHILLVEDDKVLAEGVSQMLRGQGMLVDVAHTGNDAEYLIPRQHFSAIVLDIGLPDIEGLEILRRLRGNHNQIPVLLLTARDGISDRVRGFELGADDYLVKPFSTLELVARLKALVRRSAPRSNEVRLGHLLMDPQTKRVSIRDNVVDLSVREWNILAYLLQHESQVVSKQQIIDAILPYGEDITLNAIEVYVSRLRLKLNNAKITIRTIRGFGYMLEEEKEL</sequence>